<keyword evidence="1" id="KW-0812">Transmembrane</keyword>
<evidence type="ECO:0000313" key="2">
    <source>
        <dbReference type="EMBL" id="KAF2231162.1"/>
    </source>
</evidence>
<keyword evidence="1" id="KW-1133">Transmembrane helix</keyword>
<name>A0A6A6GZJ2_VIRVR</name>
<accession>A0A6A6GZJ2</accession>
<reference evidence="2" key="1">
    <citation type="journal article" date="2020" name="Stud. Mycol.">
        <title>101 Dothideomycetes genomes: a test case for predicting lifestyles and emergence of pathogens.</title>
        <authorList>
            <person name="Haridas S."/>
            <person name="Albert R."/>
            <person name="Binder M."/>
            <person name="Bloem J."/>
            <person name="Labutti K."/>
            <person name="Salamov A."/>
            <person name="Andreopoulos B."/>
            <person name="Baker S."/>
            <person name="Barry K."/>
            <person name="Bills G."/>
            <person name="Bluhm B."/>
            <person name="Cannon C."/>
            <person name="Castanera R."/>
            <person name="Culley D."/>
            <person name="Daum C."/>
            <person name="Ezra D."/>
            <person name="Gonzalez J."/>
            <person name="Henrissat B."/>
            <person name="Kuo A."/>
            <person name="Liang C."/>
            <person name="Lipzen A."/>
            <person name="Lutzoni F."/>
            <person name="Magnuson J."/>
            <person name="Mondo S."/>
            <person name="Nolan M."/>
            <person name="Ohm R."/>
            <person name="Pangilinan J."/>
            <person name="Park H.-J."/>
            <person name="Ramirez L."/>
            <person name="Alfaro M."/>
            <person name="Sun H."/>
            <person name="Tritt A."/>
            <person name="Yoshinaga Y."/>
            <person name="Zwiers L.-H."/>
            <person name="Turgeon B."/>
            <person name="Goodwin S."/>
            <person name="Spatafora J."/>
            <person name="Crous P."/>
            <person name="Grigoriev I."/>
        </authorList>
    </citation>
    <scope>NUCLEOTIDE SEQUENCE</scope>
    <source>
        <strain evidence="2">Tuck. ex Michener</strain>
    </source>
</reference>
<protein>
    <submittedName>
        <fullName evidence="2">Uncharacterized protein</fullName>
    </submittedName>
</protein>
<organism evidence="2 3">
    <name type="scientific">Viridothelium virens</name>
    <name type="common">Speckled blister lichen</name>
    <name type="synonym">Trypethelium virens</name>
    <dbReference type="NCBI Taxonomy" id="1048519"/>
    <lineage>
        <taxon>Eukaryota</taxon>
        <taxon>Fungi</taxon>
        <taxon>Dikarya</taxon>
        <taxon>Ascomycota</taxon>
        <taxon>Pezizomycotina</taxon>
        <taxon>Dothideomycetes</taxon>
        <taxon>Dothideomycetes incertae sedis</taxon>
        <taxon>Trypetheliales</taxon>
        <taxon>Trypetheliaceae</taxon>
        <taxon>Viridothelium</taxon>
    </lineage>
</organism>
<proteinExistence type="predicted"/>
<dbReference type="EMBL" id="ML991830">
    <property type="protein sequence ID" value="KAF2231162.1"/>
    <property type="molecule type" value="Genomic_DNA"/>
</dbReference>
<evidence type="ECO:0000256" key="1">
    <source>
        <dbReference type="SAM" id="Phobius"/>
    </source>
</evidence>
<feature type="transmembrane region" description="Helical" evidence="1">
    <location>
        <begin position="12"/>
        <end position="33"/>
    </location>
</feature>
<gene>
    <name evidence="2" type="ORF">EV356DRAFT_310620</name>
</gene>
<dbReference type="Proteomes" id="UP000800092">
    <property type="component" value="Unassembled WGS sequence"/>
</dbReference>
<sequence length="150" mass="17477">MLSYTIIRKGRFVNFNTLIPSASSLNLAFVALIHKPFIKPNCIIQNSSSSRPFIALHTGNSLHARSILPNLQIRSRWHRSRLRDSRCQFTYYYPYRCPYNPLCCHQRHPSLPSKLILQHLLFCLLDSTAHLVLELYLLFLHIAHPLLQLN</sequence>
<evidence type="ECO:0000313" key="3">
    <source>
        <dbReference type="Proteomes" id="UP000800092"/>
    </source>
</evidence>
<dbReference type="AlphaFoldDB" id="A0A6A6GZJ2"/>
<keyword evidence="1" id="KW-0472">Membrane</keyword>
<keyword evidence="3" id="KW-1185">Reference proteome</keyword>